<dbReference type="InterPro" id="IPR020568">
    <property type="entry name" value="Ribosomal_Su5_D2-typ_SF"/>
</dbReference>
<name>A0A9Q3SWL5_9LACO</name>
<evidence type="ECO:0000256" key="3">
    <source>
        <dbReference type="ARBA" id="ARBA00022679"/>
    </source>
</evidence>
<protein>
    <recommendedName>
        <fullName evidence="2">phosphomevalonate kinase</fullName>
        <ecNumber evidence="2">2.7.4.2</ecNumber>
    </recommendedName>
</protein>
<evidence type="ECO:0000256" key="5">
    <source>
        <dbReference type="ARBA" id="ARBA00022777"/>
    </source>
</evidence>
<dbReference type="GO" id="GO:0004631">
    <property type="term" value="F:phosphomevalonate kinase activity"/>
    <property type="evidence" value="ECO:0007669"/>
    <property type="project" value="UniProtKB-EC"/>
</dbReference>
<evidence type="ECO:0000313" key="10">
    <source>
        <dbReference type="Proteomes" id="UP000752647"/>
    </source>
</evidence>
<dbReference type="Proteomes" id="UP000752647">
    <property type="component" value="Unassembled WGS sequence"/>
</dbReference>
<keyword evidence="3 9" id="KW-0808">Transferase</keyword>
<dbReference type="PANTHER" id="PTHR31814">
    <property type="match status" value="1"/>
</dbReference>
<dbReference type="Pfam" id="PF00288">
    <property type="entry name" value="GHMP_kinases_N"/>
    <property type="match status" value="1"/>
</dbReference>
<organism evidence="9 10">
    <name type="scientific">Leuconostoc gasicomitatum</name>
    <dbReference type="NCBI Taxonomy" id="115778"/>
    <lineage>
        <taxon>Bacteria</taxon>
        <taxon>Bacillati</taxon>
        <taxon>Bacillota</taxon>
        <taxon>Bacilli</taxon>
        <taxon>Lactobacillales</taxon>
        <taxon>Lactobacillaceae</taxon>
        <taxon>Leuconostoc</taxon>
        <taxon>Leuconostoc gelidum group</taxon>
    </lineage>
</organism>
<dbReference type="InterPro" id="IPR036554">
    <property type="entry name" value="GHMP_kinase_C_sf"/>
</dbReference>
<dbReference type="SUPFAM" id="SSF54211">
    <property type="entry name" value="Ribosomal protein S5 domain 2-like"/>
    <property type="match status" value="1"/>
</dbReference>
<dbReference type="InterPro" id="IPR014721">
    <property type="entry name" value="Ribsml_uS5_D2-typ_fold_subgr"/>
</dbReference>
<proteinExistence type="predicted"/>
<dbReference type="PANTHER" id="PTHR31814:SF2">
    <property type="entry name" value="PHOSPHOMEVALONATE KINASE"/>
    <property type="match status" value="1"/>
</dbReference>
<dbReference type="Gene3D" id="3.30.70.890">
    <property type="entry name" value="GHMP kinase, C-terminal domain"/>
    <property type="match status" value="1"/>
</dbReference>
<dbReference type="Pfam" id="PF08544">
    <property type="entry name" value="GHMP_kinases_C"/>
    <property type="match status" value="1"/>
</dbReference>
<accession>A0A9Q3SWL5</accession>
<dbReference type="SUPFAM" id="SSF55060">
    <property type="entry name" value="GHMP Kinase, C-terminal domain"/>
    <property type="match status" value="1"/>
</dbReference>
<dbReference type="RefSeq" id="WP_224144357.1">
    <property type="nucleotide sequence ID" value="NZ_CBCPIF010000001.1"/>
</dbReference>
<feature type="domain" description="GHMP kinase C-terminal" evidence="8">
    <location>
        <begin position="253"/>
        <end position="323"/>
    </location>
</feature>
<sequence length="343" mass="37781">MTKVFIPGKLFLAGEYAITHPGNTAIIAATTTGLSIEITPSTTTSSAYSNTLPKQWHFEINQTKNQYTDDWRYVRAAIKIIHDYVKINANNHHFNEIMMTITSNLNGPFGKIGLGSSAAVVVGVVEAFNDFFQLNLPILTRFKLASLAHLHVQKNGSLGDIAAITYGGVIAYQSPDLSEFAQADNSWLNPTIINKPWPKLAITSLPWPTDWQLLLGATHESADTKSAIKNIHLAQEFLSESQHTVQNIISTVITGNYVNFSKGLRDNQRLLTHNLPAGYITPKLAILLESLKNIAGKISGAGFGDNGFAVFNDNVDNLIHFWQLHQIDAQVIVISPQKEVSYE</sequence>
<keyword evidence="4" id="KW-0547">Nucleotide-binding</keyword>
<evidence type="ECO:0000259" key="7">
    <source>
        <dbReference type="Pfam" id="PF00288"/>
    </source>
</evidence>
<dbReference type="Gene3D" id="3.30.230.10">
    <property type="match status" value="1"/>
</dbReference>
<gene>
    <name evidence="9" type="ORF">KIJ12_08150</name>
</gene>
<evidence type="ECO:0000256" key="2">
    <source>
        <dbReference type="ARBA" id="ARBA00012958"/>
    </source>
</evidence>
<dbReference type="EC" id="2.7.4.2" evidence="2"/>
<dbReference type="NCBIfam" id="TIGR01220">
    <property type="entry name" value="Pmev_kin_Gr_pos"/>
    <property type="match status" value="1"/>
</dbReference>
<keyword evidence="6" id="KW-0067">ATP-binding</keyword>
<dbReference type="AlphaFoldDB" id="A0A9Q3SWL5"/>
<evidence type="ECO:0000313" key="9">
    <source>
        <dbReference type="EMBL" id="MBZ5963110.1"/>
    </source>
</evidence>
<evidence type="ECO:0000256" key="1">
    <source>
        <dbReference type="ARBA" id="ARBA00005017"/>
    </source>
</evidence>
<feature type="domain" description="GHMP kinase N-terminal" evidence="7">
    <location>
        <begin position="73"/>
        <end position="168"/>
    </location>
</feature>
<dbReference type="InterPro" id="IPR006204">
    <property type="entry name" value="GHMP_kinase_N_dom"/>
</dbReference>
<comment type="pathway">
    <text evidence="1">Isoprenoid biosynthesis; isopentenyl diphosphate biosynthesis via mevalonate pathway; isopentenyl diphosphate from (R)-mevalonate: step 2/3.</text>
</comment>
<dbReference type="InterPro" id="IPR035102">
    <property type="entry name" value="Phosphomevalonate_kinase"/>
</dbReference>
<dbReference type="InterPro" id="IPR005917">
    <property type="entry name" value="Pmev_kinase_bact"/>
</dbReference>
<evidence type="ECO:0000256" key="6">
    <source>
        <dbReference type="ARBA" id="ARBA00022840"/>
    </source>
</evidence>
<comment type="caution">
    <text evidence="9">The sequence shown here is derived from an EMBL/GenBank/DDBJ whole genome shotgun (WGS) entry which is preliminary data.</text>
</comment>
<evidence type="ECO:0000256" key="4">
    <source>
        <dbReference type="ARBA" id="ARBA00022741"/>
    </source>
</evidence>
<dbReference type="GO" id="GO:0005524">
    <property type="term" value="F:ATP binding"/>
    <property type="evidence" value="ECO:0007669"/>
    <property type="project" value="UniProtKB-KW"/>
</dbReference>
<evidence type="ECO:0000259" key="8">
    <source>
        <dbReference type="Pfam" id="PF08544"/>
    </source>
</evidence>
<keyword evidence="5 9" id="KW-0418">Kinase</keyword>
<dbReference type="EMBL" id="JAHBFI010000019">
    <property type="protein sequence ID" value="MBZ5963110.1"/>
    <property type="molecule type" value="Genomic_DNA"/>
</dbReference>
<reference evidence="9" key="1">
    <citation type="submission" date="2021-05" db="EMBL/GenBank/DDBJ databases">
        <title>Pangenome of Leuconostoc gelidum warrants species status for Leuconostoc gelidum subsp. gasicomitatum.</title>
        <authorList>
            <person name="Johansson P."/>
            <person name="Sade E."/>
            <person name="Hultman J."/>
            <person name="Auvinen P."/>
            <person name="Bjorkroth J."/>
        </authorList>
    </citation>
    <scope>NUCLEOTIDE SEQUENCE</scope>
    <source>
        <strain evidence="9">A.21.4</strain>
    </source>
</reference>
<dbReference type="InterPro" id="IPR013750">
    <property type="entry name" value="GHMP_kinase_C_dom"/>
</dbReference>